<dbReference type="InterPro" id="IPR016187">
    <property type="entry name" value="CTDL_fold"/>
</dbReference>
<keyword evidence="1" id="KW-1133">Transmembrane helix</keyword>
<comment type="caution">
    <text evidence="3">The sequence shown here is derived from an EMBL/GenBank/DDBJ whole genome shotgun (WGS) entry which is preliminary data.</text>
</comment>
<evidence type="ECO:0000256" key="1">
    <source>
        <dbReference type="SAM" id="Phobius"/>
    </source>
</evidence>
<dbReference type="InterPro" id="IPR001304">
    <property type="entry name" value="C-type_lectin-like"/>
</dbReference>
<dbReference type="PANTHER" id="PTHR22801:SF63">
    <property type="entry name" value="C-TYPE LECTIN DOMAIN-CONTAINING PROTEIN"/>
    <property type="match status" value="1"/>
</dbReference>
<dbReference type="Pfam" id="PF00059">
    <property type="entry name" value="Lectin_C"/>
    <property type="match status" value="1"/>
</dbReference>
<dbReference type="AlphaFoldDB" id="A0AAV4GYU9"/>
<dbReference type="SUPFAM" id="SSF57414">
    <property type="entry name" value="Hairpin loop containing domain-like"/>
    <property type="match status" value="1"/>
</dbReference>
<dbReference type="InterPro" id="IPR050801">
    <property type="entry name" value="Ca-Dep_Lectins_ImmuneDev"/>
</dbReference>
<dbReference type="Proteomes" id="UP000762676">
    <property type="component" value="Unassembled WGS sequence"/>
</dbReference>
<gene>
    <name evidence="3" type="ORF">ElyMa_002552200</name>
</gene>
<dbReference type="Gene3D" id="3.10.100.10">
    <property type="entry name" value="Mannose-Binding Protein A, subunit A"/>
    <property type="match status" value="1"/>
</dbReference>
<accession>A0AAV4GYU9</accession>
<dbReference type="SUPFAM" id="SSF56436">
    <property type="entry name" value="C-type lectin-like"/>
    <property type="match status" value="1"/>
</dbReference>
<evidence type="ECO:0000313" key="4">
    <source>
        <dbReference type="Proteomes" id="UP000762676"/>
    </source>
</evidence>
<keyword evidence="1" id="KW-0812">Transmembrane</keyword>
<dbReference type="PROSITE" id="PS50041">
    <property type="entry name" value="C_TYPE_LECTIN_2"/>
    <property type="match status" value="1"/>
</dbReference>
<feature type="transmembrane region" description="Helical" evidence="1">
    <location>
        <begin position="24"/>
        <end position="48"/>
    </location>
</feature>
<evidence type="ECO:0000313" key="3">
    <source>
        <dbReference type="EMBL" id="GFR89820.1"/>
    </source>
</evidence>
<dbReference type="InterPro" id="IPR016186">
    <property type="entry name" value="C-type_lectin-like/link_sf"/>
</dbReference>
<sequence>MIPHPVIPIHRVKNRPFLKSLFPLYFPLPVLLSAAVQHVTYTWGTIVLRSFKKSSSTQLGTSQLASPWTSLSLSACVARCLAEYSTSCFSVIYHVNLQLCTPGSMVSFGLPLPDVATEGVLYYPDCGNTTGFTLELGYGTQACVKYSTSCFSVIYHVDLQLCTPGSMVSFGLPLPDVATEGILYYPDCGNTTGFTLELGYGTQACVKLLDSKNFDKQRAECASLGGYLASARTIEKLQLLQDFAEGKIASMGLDDQVTEGIFIWHDTGQPLTSEEEGVLFPSFEPNNSGGNEDCVVCNFPDLMNDVPCHSHYPAICERPWE</sequence>
<keyword evidence="4" id="KW-1185">Reference proteome</keyword>
<keyword evidence="1" id="KW-0472">Membrane</keyword>
<dbReference type="SMART" id="SM00034">
    <property type="entry name" value="CLECT"/>
    <property type="match status" value="1"/>
</dbReference>
<organism evidence="3 4">
    <name type="scientific">Elysia marginata</name>
    <dbReference type="NCBI Taxonomy" id="1093978"/>
    <lineage>
        <taxon>Eukaryota</taxon>
        <taxon>Metazoa</taxon>
        <taxon>Spiralia</taxon>
        <taxon>Lophotrochozoa</taxon>
        <taxon>Mollusca</taxon>
        <taxon>Gastropoda</taxon>
        <taxon>Heterobranchia</taxon>
        <taxon>Euthyneura</taxon>
        <taxon>Panpulmonata</taxon>
        <taxon>Sacoglossa</taxon>
        <taxon>Placobranchoidea</taxon>
        <taxon>Plakobranchidae</taxon>
        <taxon>Elysia</taxon>
    </lineage>
</organism>
<proteinExistence type="predicted"/>
<protein>
    <submittedName>
        <fullName evidence="3">Mannose-binding protein C</fullName>
    </submittedName>
</protein>
<name>A0AAV4GYU9_9GAST</name>
<reference evidence="3 4" key="1">
    <citation type="journal article" date="2021" name="Elife">
        <title>Chloroplast acquisition without the gene transfer in kleptoplastic sea slugs, Plakobranchus ocellatus.</title>
        <authorList>
            <person name="Maeda T."/>
            <person name="Takahashi S."/>
            <person name="Yoshida T."/>
            <person name="Shimamura S."/>
            <person name="Takaki Y."/>
            <person name="Nagai Y."/>
            <person name="Toyoda A."/>
            <person name="Suzuki Y."/>
            <person name="Arimoto A."/>
            <person name="Ishii H."/>
            <person name="Satoh N."/>
            <person name="Nishiyama T."/>
            <person name="Hasebe M."/>
            <person name="Maruyama T."/>
            <person name="Minagawa J."/>
            <person name="Obokata J."/>
            <person name="Shigenobu S."/>
        </authorList>
    </citation>
    <scope>NUCLEOTIDE SEQUENCE [LARGE SCALE GENOMIC DNA]</scope>
</reference>
<evidence type="ECO:0000259" key="2">
    <source>
        <dbReference type="PROSITE" id="PS50041"/>
    </source>
</evidence>
<dbReference type="EMBL" id="BMAT01005251">
    <property type="protein sequence ID" value="GFR89820.1"/>
    <property type="molecule type" value="Genomic_DNA"/>
</dbReference>
<feature type="domain" description="C-type lectin" evidence="2">
    <location>
        <begin position="205"/>
        <end position="317"/>
    </location>
</feature>
<dbReference type="PANTHER" id="PTHR22801">
    <property type="entry name" value="LITHOSTATHINE"/>
    <property type="match status" value="1"/>
</dbReference>